<evidence type="ECO:0000256" key="5">
    <source>
        <dbReference type="ARBA" id="ARBA00022679"/>
    </source>
</evidence>
<comment type="catalytic activity">
    <reaction evidence="1">
        <text>ATP + protein L-histidine = ADP + protein N-phospho-L-histidine.</text>
        <dbReference type="EC" id="2.7.13.3"/>
    </reaction>
</comment>
<dbReference type="SUPFAM" id="SSF47384">
    <property type="entry name" value="Homodimeric domain of signal transducing histidine kinase"/>
    <property type="match status" value="1"/>
</dbReference>
<evidence type="ECO:0000313" key="11">
    <source>
        <dbReference type="Proteomes" id="UP000183047"/>
    </source>
</evidence>
<evidence type="ECO:0000256" key="8">
    <source>
        <dbReference type="SAM" id="Phobius"/>
    </source>
</evidence>
<keyword evidence="6 10" id="KW-0418">Kinase</keyword>
<evidence type="ECO:0000256" key="4">
    <source>
        <dbReference type="ARBA" id="ARBA00022553"/>
    </source>
</evidence>
<evidence type="ECO:0000256" key="7">
    <source>
        <dbReference type="ARBA" id="ARBA00023012"/>
    </source>
</evidence>
<dbReference type="Gene3D" id="1.10.287.130">
    <property type="match status" value="1"/>
</dbReference>
<dbReference type="Pfam" id="PF02518">
    <property type="entry name" value="HATPase_c"/>
    <property type="match status" value="1"/>
</dbReference>
<dbReference type="Gene3D" id="3.30.565.10">
    <property type="entry name" value="Histidine kinase-like ATPase, C-terminal domain"/>
    <property type="match status" value="1"/>
</dbReference>
<dbReference type="FunFam" id="3.30.565.10:FF:000006">
    <property type="entry name" value="Sensor histidine kinase WalK"/>
    <property type="match status" value="1"/>
</dbReference>
<dbReference type="GO" id="GO:0000155">
    <property type="term" value="F:phosphorelay sensor kinase activity"/>
    <property type="evidence" value="ECO:0007669"/>
    <property type="project" value="InterPro"/>
</dbReference>
<name>A0A1G5BTV3_9FIRM</name>
<dbReference type="GO" id="GO:0004721">
    <property type="term" value="F:phosphoprotein phosphatase activity"/>
    <property type="evidence" value="ECO:0007669"/>
    <property type="project" value="TreeGrafter"/>
</dbReference>
<dbReference type="EC" id="2.7.13.3" evidence="3"/>
<keyword evidence="8" id="KW-1133">Transmembrane helix</keyword>
<dbReference type="InterPro" id="IPR036097">
    <property type="entry name" value="HisK_dim/P_sf"/>
</dbReference>
<dbReference type="GO" id="GO:0016036">
    <property type="term" value="P:cellular response to phosphate starvation"/>
    <property type="evidence" value="ECO:0007669"/>
    <property type="project" value="TreeGrafter"/>
</dbReference>
<evidence type="ECO:0000313" key="10">
    <source>
        <dbReference type="EMBL" id="SCX93665.1"/>
    </source>
</evidence>
<keyword evidence="7" id="KW-0902">Two-component regulatory system</keyword>
<keyword evidence="5" id="KW-0808">Transferase</keyword>
<keyword evidence="4" id="KW-0597">Phosphoprotein</keyword>
<dbReference type="CDD" id="cd00082">
    <property type="entry name" value="HisKA"/>
    <property type="match status" value="1"/>
</dbReference>
<dbReference type="Proteomes" id="UP000183047">
    <property type="component" value="Unassembled WGS sequence"/>
</dbReference>
<accession>A0A1G5BTV3</accession>
<evidence type="ECO:0000256" key="3">
    <source>
        <dbReference type="ARBA" id="ARBA00012438"/>
    </source>
</evidence>
<dbReference type="SMART" id="SM00388">
    <property type="entry name" value="HisKA"/>
    <property type="match status" value="1"/>
</dbReference>
<dbReference type="OrthoDB" id="9813151at2"/>
<evidence type="ECO:0000256" key="1">
    <source>
        <dbReference type="ARBA" id="ARBA00000085"/>
    </source>
</evidence>
<dbReference type="PANTHER" id="PTHR45453:SF1">
    <property type="entry name" value="PHOSPHATE REGULON SENSOR PROTEIN PHOR"/>
    <property type="match status" value="1"/>
</dbReference>
<dbReference type="InterPro" id="IPR050351">
    <property type="entry name" value="BphY/WalK/GraS-like"/>
</dbReference>
<keyword evidence="11" id="KW-1185">Reference proteome</keyword>
<dbReference type="InterPro" id="IPR004358">
    <property type="entry name" value="Sig_transdc_His_kin-like_C"/>
</dbReference>
<protein>
    <recommendedName>
        <fullName evidence="3">histidine kinase</fullName>
        <ecNumber evidence="3">2.7.13.3</ecNumber>
    </recommendedName>
</protein>
<keyword evidence="8" id="KW-0472">Membrane</keyword>
<dbReference type="AlphaFoldDB" id="A0A1G5BTV3"/>
<evidence type="ECO:0000256" key="6">
    <source>
        <dbReference type="ARBA" id="ARBA00022777"/>
    </source>
</evidence>
<organism evidence="10 11">
    <name type="scientific">Butyrivibrio hungatei</name>
    <dbReference type="NCBI Taxonomy" id="185008"/>
    <lineage>
        <taxon>Bacteria</taxon>
        <taxon>Bacillati</taxon>
        <taxon>Bacillota</taxon>
        <taxon>Clostridia</taxon>
        <taxon>Lachnospirales</taxon>
        <taxon>Lachnospiraceae</taxon>
        <taxon>Butyrivibrio</taxon>
    </lineage>
</organism>
<keyword evidence="8" id="KW-0812">Transmembrane</keyword>
<dbReference type="PANTHER" id="PTHR45453">
    <property type="entry name" value="PHOSPHATE REGULON SENSOR PROTEIN PHOR"/>
    <property type="match status" value="1"/>
</dbReference>
<dbReference type="PRINTS" id="PR00344">
    <property type="entry name" value="BCTRLSENSOR"/>
</dbReference>
<dbReference type="EMBL" id="FMUR01000005">
    <property type="protein sequence ID" value="SCX93665.1"/>
    <property type="molecule type" value="Genomic_DNA"/>
</dbReference>
<dbReference type="InterPro" id="IPR003661">
    <property type="entry name" value="HisK_dim/P_dom"/>
</dbReference>
<dbReference type="InterPro" id="IPR003594">
    <property type="entry name" value="HATPase_dom"/>
</dbReference>
<evidence type="ECO:0000256" key="2">
    <source>
        <dbReference type="ARBA" id="ARBA00004370"/>
    </source>
</evidence>
<feature type="transmembrane region" description="Helical" evidence="8">
    <location>
        <begin position="28"/>
        <end position="48"/>
    </location>
</feature>
<sequence>MKRYFGVILSFFKQLKISNLLKSLRARFFIIVFLTGLFSCIIMHILILQSYEDRAVNVNSKGVQTQLRILANHLITNEYFTNTSSEVVNAELDMLTTIYDGRVMVINNELKVIKDTYNINEGKTIISEEVVNCLKKGSKGAVSKYNHDDGYIELVTPIIQAPIIQEGDISDKNEPTEVVRGVILTSVSTDSIEATLEILSRRAMTIEVIIVLVIFVYAAVVSATLLQPFDRITAAINDVKAGYTDEPIIGPNFLETEQIIKAFNALLKRMKVLDDSRQEFVSNVSHELKTPITSMKVLADSLLAQENVPNEVYKDFMVDIVSEIDREDKIINDLLSLVKMDKTSADLNITSVDVVELVEIVCKRLRPIAVKHNIELTLESKRAVTAEIDEVKISLVVMNLVENAIKYNKDKGQVKVEVDADQQFFVVKVMDTGMGIPKESLDHIYERFYRVEKSRSRQIGGTGLGLAIVRNAILMHRGTIDVDSEVDKGTTFTVKIPLIYTNQK</sequence>
<proteinExistence type="predicted"/>
<dbReference type="CDD" id="cd00075">
    <property type="entry name" value="HATPase"/>
    <property type="match status" value="1"/>
</dbReference>
<evidence type="ECO:0000259" key="9">
    <source>
        <dbReference type="PROSITE" id="PS50109"/>
    </source>
</evidence>
<feature type="transmembrane region" description="Helical" evidence="8">
    <location>
        <begin position="208"/>
        <end position="226"/>
    </location>
</feature>
<dbReference type="GO" id="GO:0005886">
    <property type="term" value="C:plasma membrane"/>
    <property type="evidence" value="ECO:0007669"/>
    <property type="project" value="TreeGrafter"/>
</dbReference>
<dbReference type="Pfam" id="PF00512">
    <property type="entry name" value="HisKA"/>
    <property type="match status" value="1"/>
</dbReference>
<dbReference type="InterPro" id="IPR036890">
    <property type="entry name" value="HATPase_C_sf"/>
</dbReference>
<dbReference type="SUPFAM" id="SSF55874">
    <property type="entry name" value="ATPase domain of HSP90 chaperone/DNA topoisomerase II/histidine kinase"/>
    <property type="match status" value="1"/>
</dbReference>
<dbReference type="InterPro" id="IPR005467">
    <property type="entry name" value="His_kinase_dom"/>
</dbReference>
<dbReference type="SMART" id="SM00387">
    <property type="entry name" value="HATPase_c"/>
    <property type="match status" value="1"/>
</dbReference>
<comment type="subcellular location">
    <subcellularLocation>
        <location evidence="2">Membrane</location>
    </subcellularLocation>
</comment>
<gene>
    <name evidence="10" type="ORF">SAMN02910451_00814</name>
</gene>
<feature type="domain" description="Histidine kinase" evidence="9">
    <location>
        <begin position="283"/>
        <end position="500"/>
    </location>
</feature>
<reference evidence="11" key="1">
    <citation type="submission" date="2016-10" db="EMBL/GenBank/DDBJ databases">
        <authorList>
            <person name="Varghese N."/>
            <person name="Submissions S."/>
        </authorList>
    </citation>
    <scope>NUCLEOTIDE SEQUENCE [LARGE SCALE GENOMIC DNA]</scope>
    <source>
        <strain evidence="11">XBD2006</strain>
    </source>
</reference>
<dbReference type="PROSITE" id="PS50109">
    <property type="entry name" value="HIS_KIN"/>
    <property type="match status" value="1"/>
</dbReference>